<dbReference type="Gene3D" id="3.40.390.10">
    <property type="entry name" value="Collagenase (Catalytic Domain)"/>
    <property type="match status" value="1"/>
</dbReference>
<dbReference type="InterPro" id="IPR001590">
    <property type="entry name" value="Peptidase_M12B"/>
</dbReference>
<reference evidence="4" key="1">
    <citation type="journal article" date="2006" name="PLoS Pathog.">
        <title>New perspectives on host-parasite interplay by comparative transcriptomic and proteomic analyses of Schistosoma japonicum.</title>
        <authorList>
            <person name="Liu F."/>
            <person name="Lu J."/>
            <person name="Hu W."/>
            <person name="Wang S.Y."/>
            <person name="Cui S.J."/>
            <person name="Chi M."/>
            <person name="Yan Q."/>
            <person name="Wang X.R."/>
            <person name="Song H.D."/>
            <person name="Xu X.N."/>
            <person name="Wang J.J."/>
            <person name="Zhang X.L."/>
            <person name="Zhang X."/>
            <person name="Wang Z.Q."/>
            <person name="Xue C.L."/>
            <person name="Brindley P.J."/>
            <person name="McManus D.P."/>
            <person name="Yang P.Y."/>
            <person name="Feng Z."/>
            <person name="Chen Z."/>
            <person name="Han Z.G."/>
        </authorList>
    </citation>
    <scope>NUCLEOTIDE SEQUENCE</scope>
</reference>
<dbReference type="SUPFAM" id="SSF55486">
    <property type="entry name" value="Metalloproteases ('zincins'), catalytic domain"/>
    <property type="match status" value="1"/>
</dbReference>
<dbReference type="InterPro" id="IPR024079">
    <property type="entry name" value="MetalloPept_cat_dom_sf"/>
</dbReference>
<comment type="caution">
    <text evidence="1">Lacks conserved residue(s) required for the propagation of feature annotation.</text>
</comment>
<feature type="signal peptide" evidence="2">
    <location>
        <begin position="1"/>
        <end position="16"/>
    </location>
</feature>
<evidence type="ECO:0000256" key="2">
    <source>
        <dbReference type="SAM" id="SignalP"/>
    </source>
</evidence>
<protein>
    <submittedName>
        <fullName evidence="4">SJCHGC06709 protein</fullName>
    </submittedName>
</protein>
<evidence type="ECO:0000259" key="3">
    <source>
        <dbReference type="PROSITE" id="PS50215"/>
    </source>
</evidence>
<proteinExistence type="evidence at transcript level"/>
<organism evidence="4">
    <name type="scientific">Schistosoma japonicum</name>
    <name type="common">Blood fluke</name>
    <dbReference type="NCBI Taxonomy" id="6182"/>
    <lineage>
        <taxon>Eukaryota</taxon>
        <taxon>Metazoa</taxon>
        <taxon>Spiralia</taxon>
        <taxon>Lophotrochozoa</taxon>
        <taxon>Platyhelminthes</taxon>
        <taxon>Trematoda</taxon>
        <taxon>Digenea</taxon>
        <taxon>Strigeidida</taxon>
        <taxon>Schistosomatoidea</taxon>
        <taxon>Schistosomatidae</taxon>
        <taxon>Schistosoma</taxon>
    </lineage>
</organism>
<dbReference type="EMBL" id="AY812720">
    <property type="protein sequence ID" value="AAX28609.2"/>
    <property type="molecule type" value="mRNA"/>
</dbReference>
<feature type="non-terminal residue" evidence="4">
    <location>
        <position position="188"/>
    </location>
</feature>
<dbReference type="GO" id="GO:0006508">
    <property type="term" value="P:proteolysis"/>
    <property type="evidence" value="ECO:0007669"/>
    <property type="project" value="InterPro"/>
</dbReference>
<dbReference type="PROSITE" id="PS50215">
    <property type="entry name" value="ADAM_MEPRO"/>
    <property type="match status" value="1"/>
</dbReference>
<name>Q5BVG6_SCHJA</name>
<dbReference type="GO" id="GO:0004222">
    <property type="term" value="F:metalloendopeptidase activity"/>
    <property type="evidence" value="ECO:0007669"/>
    <property type="project" value="InterPro"/>
</dbReference>
<feature type="chain" id="PRO_5004253467" evidence="2">
    <location>
        <begin position="17"/>
        <end position="188"/>
    </location>
</feature>
<sequence>MYCMISWSLLVHETLTIVLFIVLCTNHTNELHLPVENTLQIWPASYQKSNEQKVNLQMVDNHGEQNYWIETLVFADHTVMNRFTNKTMAENYVKTLIRMTDELFHHPSLGVNLSLVIQDIIWVNEAESNELLWGVSLIRSVHRFCNWALTHHYVRYNYDHALFLSRNIVQAAGISPLSQMCRMQYSCT</sequence>
<evidence type="ECO:0000313" key="4">
    <source>
        <dbReference type="EMBL" id="AAX28609.2"/>
    </source>
</evidence>
<feature type="domain" description="Peptidase M12B" evidence="3">
    <location>
        <begin position="67"/>
        <end position="188"/>
    </location>
</feature>
<keyword evidence="2" id="KW-0732">Signal</keyword>
<dbReference type="AlphaFoldDB" id="Q5BVG6"/>
<evidence type="ECO:0000256" key="1">
    <source>
        <dbReference type="PROSITE-ProRule" id="PRU00276"/>
    </source>
</evidence>
<accession>Q5BVG6</accession>